<evidence type="ECO:0000313" key="2">
    <source>
        <dbReference type="Proteomes" id="UP001224775"/>
    </source>
</evidence>
<accession>A0AAD9DBJ4</accession>
<reference evidence="1" key="1">
    <citation type="submission" date="2023-06" db="EMBL/GenBank/DDBJ databases">
        <title>Survivors Of The Sea: Transcriptome response of Skeletonema marinoi to long-term dormancy.</title>
        <authorList>
            <person name="Pinder M.I.M."/>
            <person name="Kourtchenko O."/>
            <person name="Robertson E.K."/>
            <person name="Larsson T."/>
            <person name="Maumus F."/>
            <person name="Osuna-Cruz C.M."/>
            <person name="Vancaester E."/>
            <person name="Stenow R."/>
            <person name="Vandepoele K."/>
            <person name="Ploug H."/>
            <person name="Bruchert V."/>
            <person name="Godhe A."/>
            <person name="Topel M."/>
        </authorList>
    </citation>
    <scope>NUCLEOTIDE SEQUENCE</scope>
    <source>
        <strain evidence="1">R05AC</strain>
    </source>
</reference>
<dbReference type="InterPro" id="IPR011990">
    <property type="entry name" value="TPR-like_helical_dom_sf"/>
</dbReference>
<dbReference type="InterPro" id="IPR006597">
    <property type="entry name" value="Sel1-like"/>
</dbReference>
<dbReference type="SMART" id="SM00671">
    <property type="entry name" value="SEL1"/>
    <property type="match status" value="2"/>
</dbReference>
<dbReference type="Proteomes" id="UP001224775">
    <property type="component" value="Unassembled WGS sequence"/>
</dbReference>
<gene>
    <name evidence="1" type="ORF">QTG54_009512</name>
</gene>
<protein>
    <recommendedName>
        <fullName evidence="3">Sel1 repeat family protein</fullName>
    </recommendedName>
</protein>
<evidence type="ECO:0000313" key="1">
    <source>
        <dbReference type="EMBL" id="KAK1739753.1"/>
    </source>
</evidence>
<evidence type="ECO:0008006" key="3">
    <source>
        <dbReference type="Google" id="ProtNLM"/>
    </source>
</evidence>
<dbReference type="Pfam" id="PF08238">
    <property type="entry name" value="Sel1"/>
    <property type="match status" value="3"/>
</dbReference>
<keyword evidence="2" id="KW-1185">Reference proteome</keyword>
<comment type="caution">
    <text evidence="1">The sequence shown here is derived from an EMBL/GenBank/DDBJ whole genome shotgun (WGS) entry which is preliminary data.</text>
</comment>
<dbReference type="AlphaFoldDB" id="A0AAD9DBJ4"/>
<dbReference type="EMBL" id="JATAAI010000017">
    <property type="protein sequence ID" value="KAK1739753.1"/>
    <property type="molecule type" value="Genomic_DNA"/>
</dbReference>
<proteinExistence type="predicted"/>
<dbReference type="SUPFAM" id="SSF81901">
    <property type="entry name" value="HCP-like"/>
    <property type="match status" value="1"/>
</dbReference>
<sequence>MKAFELYLRAADLGSLRACTNASNAYETGVGTEIDIDKARFYLEKGAKLGQVKARNKLGYLAAEGSTEAEADWELAFRHWKISARAAYQPSLVEIAEGYKRGMLSKEEYTEVLRASQKTKSESWSKDRETAARIHGWY</sequence>
<name>A0AAD9DBJ4_9STRA</name>
<organism evidence="1 2">
    <name type="scientific">Skeletonema marinoi</name>
    <dbReference type="NCBI Taxonomy" id="267567"/>
    <lineage>
        <taxon>Eukaryota</taxon>
        <taxon>Sar</taxon>
        <taxon>Stramenopiles</taxon>
        <taxon>Ochrophyta</taxon>
        <taxon>Bacillariophyta</taxon>
        <taxon>Coscinodiscophyceae</taxon>
        <taxon>Thalassiosirophycidae</taxon>
        <taxon>Thalassiosirales</taxon>
        <taxon>Skeletonemataceae</taxon>
        <taxon>Skeletonema</taxon>
        <taxon>Skeletonema marinoi-dohrnii complex</taxon>
    </lineage>
</organism>
<dbReference type="Gene3D" id="1.25.40.10">
    <property type="entry name" value="Tetratricopeptide repeat domain"/>
    <property type="match status" value="1"/>
</dbReference>